<dbReference type="EMBL" id="DSTK01000023">
    <property type="protein sequence ID" value="HFK97235.1"/>
    <property type="molecule type" value="Genomic_DNA"/>
</dbReference>
<feature type="domain" description="SPOR" evidence="3">
    <location>
        <begin position="193"/>
        <end position="273"/>
    </location>
</feature>
<evidence type="ECO:0000256" key="1">
    <source>
        <dbReference type="SAM" id="MobiDB-lite"/>
    </source>
</evidence>
<feature type="compositionally biased region" description="Basic and acidic residues" evidence="1">
    <location>
        <begin position="255"/>
        <end position="269"/>
    </location>
</feature>
<proteinExistence type="predicted"/>
<accession>A0A832A6N9</accession>
<reference evidence="4" key="1">
    <citation type="journal article" date="2020" name="mSystems">
        <title>Genome- and Community-Level Interaction Insights into Carbon Utilization and Element Cycling Functions of Hydrothermarchaeota in Hydrothermal Sediment.</title>
        <authorList>
            <person name="Zhou Z."/>
            <person name="Liu Y."/>
            <person name="Xu W."/>
            <person name="Pan J."/>
            <person name="Luo Z.H."/>
            <person name="Li M."/>
        </authorList>
    </citation>
    <scope>NUCLEOTIDE SEQUENCE [LARGE SCALE GENOMIC DNA]</scope>
    <source>
        <strain evidence="4">SpSt-456</strain>
    </source>
</reference>
<dbReference type="SUPFAM" id="SSF110997">
    <property type="entry name" value="Sporulation related repeat"/>
    <property type="match status" value="1"/>
</dbReference>
<name>A0A832A6N9_9BACT</name>
<feature type="compositionally biased region" description="Polar residues" evidence="1">
    <location>
        <begin position="100"/>
        <end position="109"/>
    </location>
</feature>
<evidence type="ECO:0000256" key="2">
    <source>
        <dbReference type="SAM" id="Phobius"/>
    </source>
</evidence>
<evidence type="ECO:0000313" key="4">
    <source>
        <dbReference type="EMBL" id="HFK97235.1"/>
    </source>
</evidence>
<dbReference type="AlphaFoldDB" id="A0A832A6N9"/>
<feature type="compositionally biased region" description="Low complexity" evidence="1">
    <location>
        <begin position="112"/>
        <end position="124"/>
    </location>
</feature>
<keyword evidence="2" id="KW-1133">Transmembrane helix</keyword>
<feature type="region of interest" description="Disordered" evidence="1">
    <location>
        <begin position="85"/>
        <end position="194"/>
    </location>
</feature>
<gene>
    <name evidence="4" type="ORF">ENS06_07915</name>
</gene>
<evidence type="ECO:0000259" key="3">
    <source>
        <dbReference type="PROSITE" id="PS51724"/>
    </source>
</evidence>
<keyword evidence="2" id="KW-0812">Transmembrane</keyword>
<sequence>MERKKIFVPKARPHNDKGGMPKALLGRIFMALSIGIVFVLVLALVWKHKAQPPIGDDADAGKPKLYREIPKMTVPEPQVLSLDKAAPASPKDIPPATGTPAPSSQTEGQGPTGLPAGPSALGGPETARGSATDSKISASAPPSKVPGTPGPLATQTGAAKAGVPGASAPSVKTETPPAQPAATSQKPAASAEASGSWAYAVQVGAYSQKENAQQAVERLKKFGYQPEITPFQHPKLGALYAVRVAPFASQAEAQKAAEKISTSEKDKPIIVKVPKSR</sequence>
<dbReference type="InterPro" id="IPR007730">
    <property type="entry name" value="SPOR-like_dom"/>
</dbReference>
<dbReference type="InterPro" id="IPR036680">
    <property type="entry name" value="SPOR-like_sf"/>
</dbReference>
<dbReference type="Gene3D" id="3.30.70.1070">
    <property type="entry name" value="Sporulation related repeat"/>
    <property type="match status" value="1"/>
</dbReference>
<dbReference type="PROSITE" id="PS51724">
    <property type="entry name" value="SPOR"/>
    <property type="match status" value="1"/>
</dbReference>
<organism evidence="4">
    <name type="scientific">Desulfacinum infernum</name>
    <dbReference type="NCBI Taxonomy" id="35837"/>
    <lineage>
        <taxon>Bacteria</taxon>
        <taxon>Pseudomonadati</taxon>
        <taxon>Thermodesulfobacteriota</taxon>
        <taxon>Syntrophobacteria</taxon>
        <taxon>Syntrophobacterales</taxon>
        <taxon>Syntrophobacteraceae</taxon>
        <taxon>Desulfacinum</taxon>
    </lineage>
</organism>
<dbReference type="GO" id="GO:0042834">
    <property type="term" value="F:peptidoglycan binding"/>
    <property type="evidence" value="ECO:0007669"/>
    <property type="project" value="InterPro"/>
</dbReference>
<protein>
    <submittedName>
        <fullName evidence="4">SPOR domain-containing protein</fullName>
    </submittedName>
</protein>
<feature type="region of interest" description="Disordered" evidence="1">
    <location>
        <begin position="255"/>
        <end position="277"/>
    </location>
</feature>
<dbReference type="Pfam" id="PF05036">
    <property type="entry name" value="SPOR"/>
    <property type="match status" value="1"/>
</dbReference>
<feature type="transmembrane region" description="Helical" evidence="2">
    <location>
        <begin position="24"/>
        <end position="46"/>
    </location>
</feature>
<comment type="caution">
    <text evidence="4">The sequence shown here is derived from an EMBL/GenBank/DDBJ whole genome shotgun (WGS) entry which is preliminary data.</text>
</comment>
<keyword evidence="2" id="KW-0472">Membrane</keyword>